<accession>C7GF21</accession>
<gene>
    <name evidence="1" type="ORF">ROSINTL182_08524</name>
</gene>
<sequence>MRIKGWCSIDENASFLRASGNVLILRLDYERGENWCKYGGDMVQ</sequence>
<name>C7GF21_9FIRM</name>
<dbReference type="AlphaFoldDB" id="C7GF21"/>
<dbReference type="HOGENOM" id="CLU_3221529_0_0_9"/>
<evidence type="ECO:0000313" key="1">
    <source>
        <dbReference type="EMBL" id="EEU99571.1"/>
    </source>
</evidence>
<dbReference type="GeneID" id="79383595"/>
<reference evidence="1 2" key="1">
    <citation type="submission" date="2009-08" db="EMBL/GenBank/DDBJ databases">
        <authorList>
            <person name="Weinstock G."/>
            <person name="Sodergren E."/>
            <person name="Clifton S."/>
            <person name="Fulton L."/>
            <person name="Fulton B."/>
            <person name="Courtney L."/>
            <person name="Fronick C."/>
            <person name="Harrison M."/>
            <person name="Strong C."/>
            <person name="Farmer C."/>
            <person name="Delahaunty K."/>
            <person name="Markovic C."/>
            <person name="Hall O."/>
            <person name="Minx P."/>
            <person name="Tomlinson C."/>
            <person name="Mitreva M."/>
            <person name="Nelson J."/>
            <person name="Hou S."/>
            <person name="Wollam A."/>
            <person name="Pepin K.H."/>
            <person name="Johnson M."/>
            <person name="Bhonagiri V."/>
            <person name="Nash W.E."/>
            <person name="Warren W."/>
            <person name="Chinwalla A."/>
            <person name="Mardis E.R."/>
            <person name="Wilson R.K."/>
        </authorList>
    </citation>
    <scope>NUCLEOTIDE SEQUENCE [LARGE SCALE GENOMIC DNA]</scope>
    <source>
        <strain evidence="1 2">L1-82</strain>
    </source>
</reference>
<organism evidence="1 2">
    <name type="scientific">Roseburia intestinalis L1-82</name>
    <dbReference type="NCBI Taxonomy" id="536231"/>
    <lineage>
        <taxon>Bacteria</taxon>
        <taxon>Bacillati</taxon>
        <taxon>Bacillota</taxon>
        <taxon>Clostridia</taxon>
        <taxon>Lachnospirales</taxon>
        <taxon>Lachnospiraceae</taxon>
        <taxon>Roseburia</taxon>
    </lineage>
</organism>
<protein>
    <submittedName>
        <fullName evidence="1">Uncharacterized protein</fullName>
    </submittedName>
</protein>
<evidence type="ECO:0000313" key="2">
    <source>
        <dbReference type="Proteomes" id="UP000004828"/>
    </source>
</evidence>
<proteinExistence type="predicted"/>
<dbReference type="Proteomes" id="UP000004828">
    <property type="component" value="Unassembled WGS sequence"/>
</dbReference>
<dbReference type="RefSeq" id="WP_006858626.1">
    <property type="nucleotide sequence ID" value="NZ_GG692739.1"/>
</dbReference>
<comment type="caution">
    <text evidence="1">The sequence shown here is derived from an EMBL/GenBank/DDBJ whole genome shotgun (WGS) entry which is preliminary data.</text>
</comment>
<dbReference type="EMBL" id="ABYJ02000192">
    <property type="protein sequence ID" value="EEU99571.1"/>
    <property type="molecule type" value="Genomic_DNA"/>
</dbReference>